<dbReference type="GO" id="GO:0003700">
    <property type="term" value="F:DNA-binding transcription factor activity"/>
    <property type="evidence" value="ECO:0007669"/>
    <property type="project" value="TreeGrafter"/>
</dbReference>
<reference evidence="6 7" key="1">
    <citation type="journal article" date="2015" name="Genome Announc.">
        <title>Expanding the biotechnology potential of lactobacilli through comparative genomics of 213 strains and associated genera.</title>
        <authorList>
            <person name="Sun Z."/>
            <person name="Harris H.M."/>
            <person name="McCann A."/>
            <person name="Guo C."/>
            <person name="Argimon S."/>
            <person name="Zhang W."/>
            <person name="Yang X."/>
            <person name="Jeffery I.B."/>
            <person name="Cooney J.C."/>
            <person name="Kagawa T.F."/>
            <person name="Liu W."/>
            <person name="Song Y."/>
            <person name="Salvetti E."/>
            <person name="Wrobel A."/>
            <person name="Rasinkangas P."/>
            <person name="Parkhill J."/>
            <person name="Rea M.C."/>
            <person name="O'Sullivan O."/>
            <person name="Ritari J."/>
            <person name="Douillard F.P."/>
            <person name="Paul Ross R."/>
            <person name="Yang R."/>
            <person name="Briner A.E."/>
            <person name="Felis G.E."/>
            <person name="de Vos W.M."/>
            <person name="Barrangou R."/>
            <person name="Klaenhammer T.R."/>
            <person name="Caufield P.W."/>
            <person name="Cui Y."/>
            <person name="Zhang H."/>
            <person name="O'Toole P.W."/>
        </authorList>
    </citation>
    <scope>NUCLEOTIDE SEQUENCE [LARGE SCALE GENOMIC DNA]</scope>
    <source>
        <strain evidence="6 7">DSM 16991</strain>
    </source>
</reference>
<dbReference type="PATRIC" id="fig|1122147.4.peg.1244"/>
<evidence type="ECO:0000313" key="7">
    <source>
        <dbReference type="Proteomes" id="UP000050949"/>
    </source>
</evidence>
<dbReference type="SUPFAM" id="SSF53822">
    <property type="entry name" value="Periplasmic binding protein-like I"/>
    <property type="match status" value="1"/>
</dbReference>
<keyword evidence="4" id="KW-0804">Transcription</keyword>
<organism evidence="6 7">
    <name type="scientific">Schleiferilactobacillus harbinensis DSM 16991</name>
    <dbReference type="NCBI Taxonomy" id="1122147"/>
    <lineage>
        <taxon>Bacteria</taxon>
        <taxon>Bacillati</taxon>
        <taxon>Bacillota</taxon>
        <taxon>Bacilli</taxon>
        <taxon>Lactobacillales</taxon>
        <taxon>Lactobacillaceae</taxon>
        <taxon>Schleiferilactobacillus</taxon>
    </lineage>
</organism>
<dbReference type="PANTHER" id="PTHR30146">
    <property type="entry name" value="LACI-RELATED TRANSCRIPTIONAL REPRESSOR"/>
    <property type="match status" value="1"/>
</dbReference>
<dbReference type="EMBL" id="AZFW01000020">
    <property type="protein sequence ID" value="KRM29040.1"/>
    <property type="molecule type" value="Genomic_DNA"/>
</dbReference>
<dbReference type="Pfam" id="PF13377">
    <property type="entry name" value="Peripla_BP_3"/>
    <property type="match status" value="1"/>
</dbReference>
<evidence type="ECO:0000313" key="6">
    <source>
        <dbReference type="EMBL" id="KRM29040.1"/>
    </source>
</evidence>
<gene>
    <name evidence="6" type="ORF">FC91_GL001204</name>
</gene>
<dbReference type="GO" id="GO:0000976">
    <property type="term" value="F:transcription cis-regulatory region binding"/>
    <property type="evidence" value="ECO:0007669"/>
    <property type="project" value="TreeGrafter"/>
</dbReference>
<name>A0A0R1XG73_9LACO</name>
<sequence length="292" mass="31485">MNDYLDLNDDALVRYPNPSIGVVVPTLMNPFFPKMLSGIAETARIQGYYTEVFNAAQDGGDWTNLAARFAQGRQQGLILAAPKVTEKIVRLIAETEPMPYVLTDQADDVPGALRVAVDDTTGGGLVVDHLVGLGHQRFAIVCPPQLPFNMAARYRGYLDALGRHGIPRNAVTYVSAPLTREAGQAAAARIVKLPGITAIITINDDLAIGVLKGLHELGKRIPHDYSVVGYDNTDLSNYVTPELTTVNQPVMDLGHAVADCLLAKIERREPEVPATLPVELVVRASSGRAKLA</sequence>
<evidence type="ECO:0000256" key="2">
    <source>
        <dbReference type="ARBA" id="ARBA00023015"/>
    </source>
</evidence>
<dbReference type="CDD" id="cd06267">
    <property type="entry name" value="PBP1_LacI_sugar_binding-like"/>
    <property type="match status" value="1"/>
</dbReference>
<keyword evidence="1" id="KW-0678">Repressor</keyword>
<dbReference type="Proteomes" id="UP000050949">
    <property type="component" value="Unassembled WGS sequence"/>
</dbReference>
<dbReference type="Gene3D" id="3.40.50.2300">
    <property type="match status" value="2"/>
</dbReference>
<keyword evidence="3" id="KW-0238">DNA-binding</keyword>
<evidence type="ECO:0000256" key="3">
    <source>
        <dbReference type="ARBA" id="ARBA00023125"/>
    </source>
</evidence>
<dbReference type="PANTHER" id="PTHR30146:SF148">
    <property type="entry name" value="HTH-TYPE TRANSCRIPTIONAL REPRESSOR PURR-RELATED"/>
    <property type="match status" value="1"/>
</dbReference>
<dbReference type="InterPro" id="IPR046335">
    <property type="entry name" value="LacI/GalR-like_sensor"/>
</dbReference>
<proteinExistence type="predicted"/>
<dbReference type="InterPro" id="IPR028082">
    <property type="entry name" value="Peripla_BP_I"/>
</dbReference>
<evidence type="ECO:0000256" key="1">
    <source>
        <dbReference type="ARBA" id="ARBA00022491"/>
    </source>
</evidence>
<dbReference type="AlphaFoldDB" id="A0A0R1XG73"/>
<dbReference type="eggNOG" id="COG1609">
    <property type="taxonomic scope" value="Bacteria"/>
</dbReference>
<comment type="caution">
    <text evidence="6">The sequence shown here is derived from an EMBL/GenBank/DDBJ whole genome shotgun (WGS) entry which is preliminary data.</text>
</comment>
<accession>A0A0R1XG73</accession>
<evidence type="ECO:0000256" key="4">
    <source>
        <dbReference type="ARBA" id="ARBA00023163"/>
    </source>
</evidence>
<keyword evidence="2" id="KW-0805">Transcription regulation</keyword>
<protein>
    <submittedName>
        <fullName evidence="6">Ribose operon repressor</fullName>
    </submittedName>
</protein>
<evidence type="ECO:0000259" key="5">
    <source>
        <dbReference type="Pfam" id="PF13377"/>
    </source>
</evidence>
<feature type="domain" description="Transcriptional regulator LacI/GalR-like sensor" evidence="5">
    <location>
        <begin position="127"/>
        <end position="286"/>
    </location>
</feature>